<sequence>MPSRMGEVQGSPSPPWSDLPSELLGLVFLRLPTRADRAFFHAVCRTWCSAARHCRLPPPSPVPWLVLPDGSATSFPRGETFQLPTGMRHHNSYGEWLLLSRNDGSCLLMNQFTKATMPLPSLSSHSYYQEPVGGNEDYLVPEVRGTWLDNKDKDEILVTSLVVCSTRLIAAIVAIRSYSTIALCRPGAAAWSVRVHEVCRFSDMVFLQGKIYALDRSAMPMPGYLIAIDIVDEYDSEPRVSRIECVIEGISFPLQEKFFWVPYLLEFHGTLLMVCKKLSYKIEHQSGNFSIIFVAGGSGFVVFEANLERHLWAEMKTLGNDQALFLGRGCSRAVHVSPYDLSRDCIFFLDDFTGYWKKTTTACELYDMKDEKIYSPLPMVSRKSGKVPAIWIFSPGEIGKAANGRGDGM</sequence>
<protein>
    <recommendedName>
        <fullName evidence="5">DUF295 domain-containing protein</fullName>
    </recommendedName>
</protein>
<evidence type="ECO:0000313" key="4">
    <source>
        <dbReference type="Proteomes" id="UP000807115"/>
    </source>
</evidence>
<dbReference type="Proteomes" id="UP000807115">
    <property type="component" value="Chromosome 5"/>
</dbReference>
<dbReference type="PANTHER" id="PTHR33110:SF43">
    <property type="entry name" value="F-BOX DOMAIN-CONTAINING PROTEIN"/>
    <property type="match status" value="1"/>
</dbReference>
<dbReference type="Pfam" id="PF03478">
    <property type="entry name" value="Beta-prop_KIB1-4"/>
    <property type="match status" value="1"/>
</dbReference>
<evidence type="ECO:0008006" key="5">
    <source>
        <dbReference type="Google" id="ProtNLM"/>
    </source>
</evidence>
<evidence type="ECO:0000259" key="2">
    <source>
        <dbReference type="Pfam" id="PF03478"/>
    </source>
</evidence>
<dbReference type="InterPro" id="IPR036047">
    <property type="entry name" value="F-box-like_dom_sf"/>
</dbReference>
<dbReference type="SUPFAM" id="SSF81383">
    <property type="entry name" value="F-box domain"/>
    <property type="match status" value="1"/>
</dbReference>
<comment type="caution">
    <text evidence="3">The sequence shown here is derived from an EMBL/GenBank/DDBJ whole genome shotgun (WGS) entry which is preliminary data.</text>
</comment>
<proteinExistence type="predicted"/>
<evidence type="ECO:0000313" key="3">
    <source>
        <dbReference type="EMBL" id="KAG0528468.1"/>
    </source>
</evidence>
<dbReference type="InterPro" id="IPR005174">
    <property type="entry name" value="KIB1-4_b-propeller"/>
</dbReference>
<gene>
    <name evidence="3" type="ORF">BDA96_05G014600</name>
</gene>
<dbReference type="AlphaFoldDB" id="A0A921QVI7"/>
<dbReference type="InterPro" id="IPR001810">
    <property type="entry name" value="F-box_dom"/>
</dbReference>
<reference evidence="3" key="2">
    <citation type="submission" date="2020-10" db="EMBL/GenBank/DDBJ databases">
        <authorList>
            <person name="Cooper E.A."/>
            <person name="Brenton Z.W."/>
            <person name="Flinn B.S."/>
            <person name="Jenkins J."/>
            <person name="Shu S."/>
            <person name="Flowers D."/>
            <person name="Luo F."/>
            <person name="Wang Y."/>
            <person name="Xia P."/>
            <person name="Barry K."/>
            <person name="Daum C."/>
            <person name="Lipzen A."/>
            <person name="Yoshinaga Y."/>
            <person name="Schmutz J."/>
            <person name="Saski C."/>
            <person name="Vermerris W."/>
            <person name="Kresovich S."/>
        </authorList>
    </citation>
    <scope>NUCLEOTIDE SEQUENCE</scope>
</reference>
<dbReference type="PANTHER" id="PTHR33110">
    <property type="entry name" value="F-BOX/KELCH-REPEAT PROTEIN-RELATED"/>
    <property type="match status" value="1"/>
</dbReference>
<dbReference type="Pfam" id="PF00646">
    <property type="entry name" value="F-box"/>
    <property type="match status" value="1"/>
</dbReference>
<accession>A0A921QVI7</accession>
<reference evidence="3" key="1">
    <citation type="journal article" date="2019" name="BMC Genomics">
        <title>A new reference genome for Sorghum bicolor reveals high levels of sequence similarity between sweet and grain genotypes: implications for the genetics of sugar metabolism.</title>
        <authorList>
            <person name="Cooper E.A."/>
            <person name="Brenton Z.W."/>
            <person name="Flinn B.S."/>
            <person name="Jenkins J."/>
            <person name="Shu S."/>
            <person name="Flowers D."/>
            <person name="Luo F."/>
            <person name="Wang Y."/>
            <person name="Xia P."/>
            <person name="Barry K."/>
            <person name="Daum C."/>
            <person name="Lipzen A."/>
            <person name="Yoshinaga Y."/>
            <person name="Schmutz J."/>
            <person name="Saski C."/>
            <person name="Vermerris W."/>
            <person name="Kresovich S."/>
        </authorList>
    </citation>
    <scope>NUCLEOTIDE SEQUENCE</scope>
</reference>
<dbReference type="EMBL" id="CM027684">
    <property type="protein sequence ID" value="KAG0528468.1"/>
    <property type="molecule type" value="Genomic_DNA"/>
</dbReference>
<feature type="domain" description="KIB1-4 beta-propeller" evidence="2">
    <location>
        <begin position="80"/>
        <end position="359"/>
    </location>
</feature>
<organism evidence="3 4">
    <name type="scientific">Sorghum bicolor</name>
    <name type="common">Sorghum</name>
    <name type="synonym">Sorghum vulgare</name>
    <dbReference type="NCBI Taxonomy" id="4558"/>
    <lineage>
        <taxon>Eukaryota</taxon>
        <taxon>Viridiplantae</taxon>
        <taxon>Streptophyta</taxon>
        <taxon>Embryophyta</taxon>
        <taxon>Tracheophyta</taxon>
        <taxon>Spermatophyta</taxon>
        <taxon>Magnoliopsida</taxon>
        <taxon>Liliopsida</taxon>
        <taxon>Poales</taxon>
        <taxon>Poaceae</taxon>
        <taxon>PACMAD clade</taxon>
        <taxon>Panicoideae</taxon>
        <taxon>Andropogonodae</taxon>
        <taxon>Andropogoneae</taxon>
        <taxon>Sorghinae</taxon>
        <taxon>Sorghum</taxon>
    </lineage>
</organism>
<name>A0A921QVI7_SORBI</name>
<feature type="domain" description="F-box" evidence="1">
    <location>
        <begin position="16"/>
        <end position="56"/>
    </location>
</feature>
<dbReference type="Gene3D" id="1.20.1280.50">
    <property type="match status" value="1"/>
</dbReference>
<evidence type="ECO:0000259" key="1">
    <source>
        <dbReference type="Pfam" id="PF00646"/>
    </source>
</evidence>